<feature type="region of interest" description="Disordered" evidence="1">
    <location>
        <begin position="234"/>
        <end position="279"/>
    </location>
</feature>
<reference evidence="4" key="1">
    <citation type="journal article" date="2019" name="Int. J. Syst. Evol. Microbiol.">
        <title>The Global Catalogue of Microorganisms (GCM) 10K type strain sequencing project: providing services to taxonomists for standard genome sequencing and annotation.</title>
        <authorList>
            <consortium name="The Broad Institute Genomics Platform"/>
            <consortium name="The Broad Institute Genome Sequencing Center for Infectious Disease"/>
            <person name="Wu L."/>
            <person name="Ma J."/>
        </authorList>
    </citation>
    <scope>NUCLEOTIDE SEQUENCE [LARGE SCALE GENOMIC DNA]</scope>
    <source>
        <strain evidence="4">JCM 16002</strain>
    </source>
</reference>
<dbReference type="Proteomes" id="UP001500383">
    <property type="component" value="Unassembled WGS sequence"/>
</dbReference>
<evidence type="ECO:0000313" key="4">
    <source>
        <dbReference type="Proteomes" id="UP001500383"/>
    </source>
</evidence>
<dbReference type="RefSeq" id="WP_344393146.1">
    <property type="nucleotide sequence ID" value="NZ_BAAAQG010000019.1"/>
</dbReference>
<feature type="compositionally biased region" description="Basic and acidic residues" evidence="1">
    <location>
        <begin position="256"/>
        <end position="279"/>
    </location>
</feature>
<protein>
    <recommendedName>
        <fullName evidence="2">Transposase for insertion sequence element IS21-like C-terminal domain-containing protein</fullName>
    </recommendedName>
</protein>
<evidence type="ECO:0000313" key="3">
    <source>
        <dbReference type="EMBL" id="GAA1718322.1"/>
    </source>
</evidence>
<dbReference type="PANTHER" id="PTHR35004">
    <property type="entry name" value="TRANSPOSASE RV3428C-RELATED"/>
    <property type="match status" value="1"/>
</dbReference>
<dbReference type="Pfam" id="PF22483">
    <property type="entry name" value="Mu-transpos_C_2"/>
    <property type="match status" value="1"/>
</dbReference>
<dbReference type="PANTHER" id="PTHR35004:SF8">
    <property type="entry name" value="TRANSPOSASE RV3428C-RELATED"/>
    <property type="match status" value="1"/>
</dbReference>
<comment type="caution">
    <text evidence="3">The sequence shown here is derived from an EMBL/GenBank/DDBJ whole genome shotgun (WGS) entry which is preliminary data.</text>
</comment>
<accession>A0ABP4V5J9</accession>
<sequence>MESAVDVVNKRVIGYLAEEVWTTVEALNAAIDDRVAEINTQIRRADGTTRWERFESDEAPLLAVLPDDGFATVEWKQLKVGRNYHVSCDSQYYSVPYTFAGQLLRVRLTAQSVTLFDGDQVVCEHPRRHGRKGQYSTVLAHAPKEHQGIDGLWSRQWFTDRARGFGPATEQVIAQILDRHVIEAQGYLDCQNILETLGKRSRQRLEAACQVLLNQNSAGSYSVLKRVMASIDSDHKAPRPVVPAAATRKPPPPAGARDDGAIQVRSADHYARGRSGEGV</sequence>
<keyword evidence="4" id="KW-1185">Reference proteome</keyword>
<evidence type="ECO:0000256" key="1">
    <source>
        <dbReference type="SAM" id="MobiDB-lite"/>
    </source>
</evidence>
<name>A0ABP4V5J9_9ACTN</name>
<proteinExistence type="predicted"/>
<feature type="domain" description="Transposase for insertion sequence element IS21-like C-terminal" evidence="2">
    <location>
        <begin position="65"/>
        <end position="134"/>
    </location>
</feature>
<evidence type="ECO:0000259" key="2">
    <source>
        <dbReference type="Pfam" id="PF22483"/>
    </source>
</evidence>
<gene>
    <name evidence="3" type="ORF">GCM10009831_30380</name>
</gene>
<dbReference type="EMBL" id="BAAAQG010000019">
    <property type="protein sequence ID" value="GAA1718322.1"/>
    <property type="molecule type" value="Genomic_DNA"/>
</dbReference>
<dbReference type="InterPro" id="IPR054353">
    <property type="entry name" value="IstA-like_C"/>
</dbReference>
<organism evidence="3 4">
    <name type="scientific">Dietzia cercidiphylli</name>
    <dbReference type="NCBI Taxonomy" id="498199"/>
    <lineage>
        <taxon>Bacteria</taxon>
        <taxon>Bacillati</taxon>
        <taxon>Actinomycetota</taxon>
        <taxon>Actinomycetes</taxon>
        <taxon>Mycobacteriales</taxon>
        <taxon>Dietziaceae</taxon>
        <taxon>Dietzia</taxon>
    </lineage>
</organism>